<dbReference type="Proteomes" id="UP001177023">
    <property type="component" value="Unassembled WGS sequence"/>
</dbReference>
<comment type="caution">
    <text evidence="2">The sequence shown here is derived from an EMBL/GenBank/DDBJ whole genome shotgun (WGS) entry which is preliminary data.</text>
</comment>
<dbReference type="InterPro" id="IPR029033">
    <property type="entry name" value="His_PPase_superfam"/>
</dbReference>
<proteinExistence type="predicted"/>
<evidence type="ECO:0000256" key="1">
    <source>
        <dbReference type="SAM" id="MobiDB-lite"/>
    </source>
</evidence>
<feature type="non-terminal residue" evidence="2">
    <location>
        <position position="247"/>
    </location>
</feature>
<protein>
    <submittedName>
        <fullName evidence="2">Uncharacterized protein</fullName>
    </submittedName>
</protein>
<name>A0AA36D2E0_9BILA</name>
<dbReference type="AlphaFoldDB" id="A0AA36D2E0"/>
<feature type="compositionally biased region" description="Low complexity" evidence="1">
    <location>
        <begin position="32"/>
        <end position="41"/>
    </location>
</feature>
<evidence type="ECO:0000313" key="2">
    <source>
        <dbReference type="EMBL" id="CAJ0579426.1"/>
    </source>
</evidence>
<feature type="compositionally biased region" description="Polar residues" evidence="1">
    <location>
        <begin position="113"/>
        <end position="130"/>
    </location>
</feature>
<feature type="compositionally biased region" description="Basic residues" evidence="1">
    <location>
        <begin position="42"/>
        <end position="53"/>
    </location>
</feature>
<feature type="compositionally biased region" description="Low complexity" evidence="1">
    <location>
        <begin position="1"/>
        <end position="10"/>
    </location>
</feature>
<feature type="compositionally biased region" description="Basic residues" evidence="1">
    <location>
        <begin position="66"/>
        <end position="82"/>
    </location>
</feature>
<accession>A0AA36D2E0</accession>
<gene>
    <name evidence="2" type="ORF">MSPICULIGERA_LOCUS17645</name>
</gene>
<feature type="compositionally biased region" description="Basic and acidic residues" evidence="1">
    <location>
        <begin position="14"/>
        <end position="31"/>
    </location>
</feature>
<evidence type="ECO:0000313" key="3">
    <source>
        <dbReference type="Proteomes" id="UP001177023"/>
    </source>
</evidence>
<organism evidence="2 3">
    <name type="scientific">Mesorhabditis spiculigera</name>
    <dbReference type="NCBI Taxonomy" id="96644"/>
    <lineage>
        <taxon>Eukaryota</taxon>
        <taxon>Metazoa</taxon>
        <taxon>Ecdysozoa</taxon>
        <taxon>Nematoda</taxon>
        <taxon>Chromadorea</taxon>
        <taxon>Rhabditida</taxon>
        <taxon>Rhabditina</taxon>
        <taxon>Rhabditomorpha</taxon>
        <taxon>Rhabditoidea</taxon>
        <taxon>Rhabditidae</taxon>
        <taxon>Mesorhabditinae</taxon>
        <taxon>Mesorhabditis</taxon>
    </lineage>
</organism>
<feature type="region of interest" description="Disordered" evidence="1">
    <location>
        <begin position="1"/>
        <end position="138"/>
    </location>
</feature>
<reference evidence="2" key="1">
    <citation type="submission" date="2023-06" db="EMBL/GenBank/DDBJ databases">
        <authorList>
            <person name="Delattre M."/>
        </authorList>
    </citation>
    <scope>NUCLEOTIDE SEQUENCE</scope>
    <source>
        <strain evidence="2">AF72</strain>
    </source>
</reference>
<dbReference type="GO" id="GO:0016791">
    <property type="term" value="F:phosphatase activity"/>
    <property type="evidence" value="ECO:0007669"/>
    <property type="project" value="UniProtKB-ARBA"/>
</dbReference>
<dbReference type="EMBL" id="CATQJA010002657">
    <property type="protein sequence ID" value="CAJ0579426.1"/>
    <property type="molecule type" value="Genomic_DNA"/>
</dbReference>
<dbReference type="Gene3D" id="3.40.50.1240">
    <property type="entry name" value="Phosphoglycerate mutase-like"/>
    <property type="match status" value="1"/>
</dbReference>
<sequence length="247" mass="26826">MSSGSAPSSRRVSKKPEKSTSVKSKKADARLSKTGKVSKSVQKSKQKSVSLKKPKSEDKSADRSASRRPKRGKNYITPKKKNPQSLVCNTANSRSLKADSDKSALKNKKGPASTVTANVSNRSTKSSGIASCQAPPADKSCVVDNNSQQKNSGIAMPVEPIQANRTLRALWMSAGRASARRRLLIVMRSAERVDRVFGPKWKDTEMSWGWVMPSDQNIGPSLRAIAATGYSFENDSPITEIGFRDVL</sequence>
<feature type="compositionally biased region" description="Polar residues" evidence="1">
    <location>
        <begin position="83"/>
        <end position="95"/>
    </location>
</feature>
<feature type="compositionally biased region" description="Basic and acidic residues" evidence="1">
    <location>
        <begin position="54"/>
        <end position="65"/>
    </location>
</feature>
<keyword evidence="3" id="KW-1185">Reference proteome</keyword>